<accession>A0A8J2YU16</accession>
<protein>
    <submittedName>
        <fullName evidence="1">Uncharacterized protein</fullName>
    </submittedName>
</protein>
<comment type="caution">
    <text evidence="1">The sequence shown here is derived from an EMBL/GenBank/DDBJ whole genome shotgun (WGS) entry which is preliminary data.</text>
</comment>
<evidence type="ECO:0000313" key="2">
    <source>
        <dbReference type="Proteomes" id="UP000646365"/>
    </source>
</evidence>
<dbReference type="Proteomes" id="UP000646365">
    <property type="component" value="Unassembled WGS sequence"/>
</dbReference>
<dbReference type="EMBL" id="BMJQ01000005">
    <property type="protein sequence ID" value="GGF17982.1"/>
    <property type="molecule type" value="Genomic_DNA"/>
</dbReference>
<reference evidence="1" key="2">
    <citation type="submission" date="2020-09" db="EMBL/GenBank/DDBJ databases">
        <authorList>
            <person name="Sun Q."/>
            <person name="Zhou Y."/>
        </authorList>
    </citation>
    <scope>NUCLEOTIDE SEQUENCE</scope>
    <source>
        <strain evidence="1">CGMCC 1.15725</strain>
    </source>
</reference>
<organism evidence="1 2">
    <name type="scientific">Aliidongia dinghuensis</name>
    <dbReference type="NCBI Taxonomy" id="1867774"/>
    <lineage>
        <taxon>Bacteria</taxon>
        <taxon>Pseudomonadati</taxon>
        <taxon>Pseudomonadota</taxon>
        <taxon>Alphaproteobacteria</taxon>
        <taxon>Rhodospirillales</taxon>
        <taxon>Dongiaceae</taxon>
        <taxon>Aliidongia</taxon>
    </lineage>
</organism>
<name>A0A8J2YU16_9PROT</name>
<keyword evidence="2" id="KW-1185">Reference proteome</keyword>
<evidence type="ECO:0000313" key="1">
    <source>
        <dbReference type="EMBL" id="GGF17982.1"/>
    </source>
</evidence>
<dbReference type="AlphaFoldDB" id="A0A8J2YU16"/>
<reference evidence="1" key="1">
    <citation type="journal article" date="2014" name="Int. J. Syst. Evol. Microbiol.">
        <title>Complete genome sequence of Corynebacterium casei LMG S-19264T (=DSM 44701T), isolated from a smear-ripened cheese.</title>
        <authorList>
            <consortium name="US DOE Joint Genome Institute (JGI-PGF)"/>
            <person name="Walter F."/>
            <person name="Albersmeier A."/>
            <person name="Kalinowski J."/>
            <person name="Ruckert C."/>
        </authorList>
    </citation>
    <scope>NUCLEOTIDE SEQUENCE</scope>
    <source>
        <strain evidence="1">CGMCC 1.15725</strain>
    </source>
</reference>
<sequence>MISPAIELCSDEELGYERSRTGFVPGEGLALDDVYRLAHLPLVAPDHPKVIPSREGAAYSMGRHPRVYSLAVPLPTAALLRSAAFLELDRALRASPFSRKIAWSLLERRKDRLHATICGSLAVGQDKPPTIGDFERRELKSLGPIAIELRGLFSGNVNIGRLYLRVYPEQRDGANLLKKIQRTLGRRETDLYVVGVYNLTDDLDPPEAAALAGLIEHWWDRPLLRFQVDSLWLLGAMDDLVLDGEIAELVSLV</sequence>
<proteinExistence type="predicted"/>
<gene>
    <name evidence="1" type="ORF">GCM10011611_24790</name>
</gene>
<dbReference type="RefSeq" id="WP_189046065.1">
    <property type="nucleotide sequence ID" value="NZ_BMJQ01000005.1"/>
</dbReference>